<accession>A0A0E3C6D9</accession>
<evidence type="ECO:0000256" key="7">
    <source>
        <dbReference type="ARBA" id="ARBA00022676"/>
    </source>
</evidence>
<dbReference type="PANTHER" id="PTHR30372">
    <property type="entry name" value="LIPID-A-DISACCHARIDE SYNTHASE"/>
    <property type="match status" value="1"/>
</dbReference>
<reference evidence="12 13" key="1">
    <citation type="submission" date="2013-09" db="EMBL/GenBank/DDBJ databases">
        <title>High correlation between genotypes and phenotypes of environmental bacteria Comamonas testosteroni strains.</title>
        <authorList>
            <person name="Liu L."/>
            <person name="Zhu W."/>
            <person name="Xia X."/>
            <person name="Xu B."/>
            <person name="Luo M."/>
            <person name="Wang G."/>
        </authorList>
    </citation>
    <scope>NUCLEOTIDE SEQUENCE [LARGE SCALE GENOMIC DNA]</scope>
    <source>
        <strain evidence="12 13">DF2</strain>
    </source>
</reference>
<keyword evidence="9 11" id="KW-0443">Lipid metabolism</keyword>
<evidence type="ECO:0000256" key="6">
    <source>
        <dbReference type="ARBA" id="ARBA00022556"/>
    </source>
</evidence>
<comment type="pathway">
    <text evidence="11">Bacterial outer membrane biogenesis; LPS lipid A biosynthesis.</text>
</comment>
<dbReference type="SUPFAM" id="SSF53756">
    <property type="entry name" value="UDP-Glycosyltransferase/glycogen phosphorylase"/>
    <property type="match status" value="1"/>
</dbReference>
<dbReference type="NCBIfam" id="TIGR00215">
    <property type="entry name" value="lpxB"/>
    <property type="match status" value="1"/>
</dbReference>
<evidence type="ECO:0000256" key="4">
    <source>
        <dbReference type="ARBA" id="ARBA00020902"/>
    </source>
</evidence>
<dbReference type="EC" id="2.4.1.182" evidence="3 11"/>
<evidence type="ECO:0000256" key="11">
    <source>
        <dbReference type="HAMAP-Rule" id="MF_00392"/>
    </source>
</evidence>
<evidence type="ECO:0000256" key="2">
    <source>
        <dbReference type="ARBA" id="ARBA00007868"/>
    </source>
</evidence>
<evidence type="ECO:0000256" key="9">
    <source>
        <dbReference type="ARBA" id="ARBA00023098"/>
    </source>
</evidence>
<dbReference type="GO" id="GO:0008915">
    <property type="term" value="F:lipid-A-disaccharide synthase activity"/>
    <property type="evidence" value="ECO:0007669"/>
    <property type="project" value="UniProtKB-UniRule"/>
</dbReference>
<evidence type="ECO:0000256" key="1">
    <source>
        <dbReference type="ARBA" id="ARBA00002056"/>
    </source>
</evidence>
<keyword evidence="13" id="KW-1185">Reference proteome</keyword>
<keyword evidence="6 11" id="KW-0441">Lipid A biosynthesis</keyword>
<comment type="caution">
    <text evidence="12">The sequence shown here is derived from an EMBL/GenBank/DDBJ whole genome shotgun (WGS) entry which is preliminary data.</text>
</comment>
<keyword evidence="5 11" id="KW-0444">Lipid biosynthesis</keyword>
<evidence type="ECO:0000256" key="8">
    <source>
        <dbReference type="ARBA" id="ARBA00022679"/>
    </source>
</evidence>
<keyword evidence="7 11" id="KW-0328">Glycosyltransferase</keyword>
<dbReference type="Proteomes" id="UP000029549">
    <property type="component" value="Unassembled WGS sequence"/>
</dbReference>
<organism evidence="12 13">
    <name type="scientific">Comamonas thiooxydans</name>
    <dbReference type="NCBI Taxonomy" id="363952"/>
    <lineage>
        <taxon>Bacteria</taxon>
        <taxon>Pseudomonadati</taxon>
        <taxon>Pseudomonadota</taxon>
        <taxon>Betaproteobacteria</taxon>
        <taxon>Burkholderiales</taxon>
        <taxon>Comamonadaceae</taxon>
        <taxon>Comamonas</taxon>
    </lineage>
</organism>
<dbReference type="HAMAP" id="MF_00392">
    <property type="entry name" value="LpxB"/>
    <property type="match status" value="1"/>
</dbReference>
<comment type="similarity">
    <text evidence="2 11">Belongs to the LpxB family.</text>
</comment>
<dbReference type="PANTHER" id="PTHR30372:SF4">
    <property type="entry name" value="LIPID-A-DISACCHARIDE SYNTHASE, MITOCHONDRIAL-RELATED"/>
    <property type="match status" value="1"/>
</dbReference>
<protein>
    <recommendedName>
        <fullName evidence="4 11">Lipid-A-disaccharide synthase</fullName>
        <ecNumber evidence="3 11">2.4.1.182</ecNumber>
    </recommendedName>
</protein>
<dbReference type="AlphaFoldDB" id="A0A0E3C6D9"/>
<evidence type="ECO:0000313" key="13">
    <source>
        <dbReference type="Proteomes" id="UP000029549"/>
    </source>
</evidence>
<dbReference type="RefSeq" id="WP_034392688.1">
    <property type="nucleotide sequence ID" value="NZ_AWTM01000064.1"/>
</dbReference>
<proteinExistence type="inferred from homology"/>
<dbReference type="Pfam" id="PF02684">
    <property type="entry name" value="LpxB"/>
    <property type="match status" value="1"/>
</dbReference>
<dbReference type="GO" id="GO:0016020">
    <property type="term" value="C:membrane"/>
    <property type="evidence" value="ECO:0007669"/>
    <property type="project" value="GOC"/>
</dbReference>
<name>A0A0E3C6D9_9BURK</name>
<comment type="function">
    <text evidence="1 11">Condensation of UDP-2,3-diacylglucosamine and 2,3-diacylglucosamine-1-phosphate to form lipid A disaccharide, a precursor of lipid A, a phosphorylated glycolipid that anchors the lipopolysaccharide to the outer membrane of the cell.</text>
</comment>
<keyword evidence="8 11" id="KW-0808">Transferase</keyword>
<evidence type="ECO:0000313" key="12">
    <source>
        <dbReference type="EMBL" id="KGH20614.1"/>
    </source>
</evidence>
<dbReference type="GO" id="GO:0005543">
    <property type="term" value="F:phospholipid binding"/>
    <property type="evidence" value="ECO:0007669"/>
    <property type="project" value="TreeGrafter"/>
</dbReference>
<dbReference type="InterPro" id="IPR003835">
    <property type="entry name" value="Glyco_trans_19"/>
</dbReference>
<sequence>MTNKQAQAAPDSIAPSIAMVAGEASGDLLASLLLDGLRQRWPDASSMGIGGDRMQERGFDAWWQSERLAVHGYSWEVLARVAELLGIRKKLRQRLIAHPPSVFVGVDAPDFNLGLETGLREAGIKTVHFVCPSIWAWRADRVEKIRRAADHVLCIFPFEPELLAQHGIEATYVGHPLAQVISLHPDRAAARARLGLAEEGLMLALLPGSRRSEVRYIASGFFKAAALVQKALPQTRIVVPAVPSLYEEVQRIAAEAGMQGKCLIVKGQSHDVLAACDCTLIASGTATLEAALYKRPMVISYSMHPWSWRLMKRKQLQPWVGLPNILCGDFVVPELLQDAATPEALAQAALGWLRASQDSPATIEALVERFTALHHELRRDTAELAAHAIQKIIATPAA</sequence>
<gene>
    <name evidence="11" type="primary">lpxB</name>
    <name evidence="12" type="ORF">P608_02860</name>
</gene>
<dbReference type="GO" id="GO:0009245">
    <property type="term" value="P:lipid A biosynthetic process"/>
    <property type="evidence" value="ECO:0007669"/>
    <property type="project" value="UniProtKB-UniRule"/>
</dbReference>
<evidence type="ECO:0000256" key="10">
    <source>
        <dbReference type="ARBA" id="ARBA00048975"/>
    </source>
</evidence>
<evidence type="ECO:0000256" key="5">
    <source>
        <dbReference type="ARBA" id="ARBA00022516"/>
    </source>
</evidence>
<dbReference type="UniPathway" id="UPA00973"/>
<dbReference type="EMBL" id="AWTP01000013">
    <property type="protein sequence ID" value="KGH20614.1"/>
    <property type="molecule type" value="Genomic_DNA"/>
</dbReference>
<evidence type="ECO:0000256" key="3">
    <source>
        <dbReference type="ARBA" id="ARBA00012687"/>
    </source>
</evidence>
<comment type="catalytic activity">
    <reaction evidence="10 11">
        <text>a lipid X + a UDP-2-N,3-O-bis[(3R)-3-hydroxyacyl]-alpha-D-glucosamine = a lipid A disaccharide + UDP + H(+)</text>
        <dbReference type="Rhea" id="RHEA:67828"/>
        <dbReference type="ChEBI" id="CHEBI:15378"/>
        <dbReference type="ChEBI" id="CHEBI:58223"/>
        <dbReference type="ChEBI" id="CHEBI:137748"/>
        <dbReference type="ChEBI" id="CHEBI:176338"/>
        <dbReference type="ChEBI" id="CHEBI:176343"/>
        <dbReference type="EC" id="2.4.1.182"/>
    </reaction>
</comment>